<dbReference type="CDD" id="cd24013">
    <property type="entry name" value="ASKHA_ATPase_BT3980-like"/>
    <property type="match status" value="1"/>
</dbReference>
<organism evidence="1 2">
    <name type="scientific">Porphyromonas crevioricanis JCM 15906</name>
    <dbReference type="NCBI Taxonomy" id="1305617"/>
    <lineage>
        <taxon>Bacteria</taxon>
        <taxon>Pseudomonadati</taxon>
        <taxon>Bacteroidota</taxon>
        <taxon>Bacteroidia</taxon>
        <taxon>Bacteroidales</taxon>
        <taxon>Porphyromonadaceae</taxon>
        <taxon>Porphyromonas</taxon>
    </lineage>
</organism>
<dbReference type="Gene3D" id="3.30.420.260">
    <property type="match status" value="1"/>
</dbReference>
<gene>
    <name evidence="1" type="ORF">PORCRE_1119</name>
</gene>
<dbReference type="Pfam" id="PF12864">
    <property type="entry name" value="DUF3822"/>
    <property type="match status" value="1"/>
</dbReference>
<dbReference type="RefSeq" id="WP_023937589.1">
    <property type="nucleotide sequence ID" value="NZ_BAOU01000030.1"/>
</dbReference>
<proteinExistence type="predicted"/>
<reference evidence="2" key="1">
    <citation type="journal article" date="2013" name="Genome">
        <title>Draft Genome Sequences of Porphyromonas crevioricanis JCM 15906T and Porphyromonas cansulci JCM 13913T Isolated from a Canine Oral Cavity.</title>
        <authorList>
            <person name="Sakamoto M."/>
            <person name="Tanaka N."/>
            <person name="Shiwa Y."/>
            <person name="Yoshikawa H."/>
            <person name="Ohkuma M."/>
        </authorList>
    </citation>
    <scope>NUCLEOTIDE SEQUENCE [LARGE SCALE GENOMIC DNA]</scope>
    <source>
        <strain evidence="2">JCM 15906</strain>
    </source>
</reference>
<evidence type="ECO:0000313" key="2">
    <source>
        <dbReference type="Proteomes" id="UP000018031"/>
    </source>
</evidence>
<evidence type="ECO:0008006" key="3">
    <source>
        <dbReference type="Google" id="ProtNLM"/>
    </source>
</evidence>
<reference evidence="1 2" key="2">
    <citation type="journal article" date="2013" name="Genome Announc.">
        <title>Draft Genome Sequences of Porphyromonas crevioricanis JCM 15906T and Porphyromonas cansulci JCM 13913T Isolated from a Canine Oral Cavity.</title>
        <authorList>
            <person name="Sakamoto M."/>
            <person name="Tanaka N."/>
            <person name="Shiwa Y."/>
            <person name="Yoshikawa H."/>
            <person name="Ohkuma M."/>
        </authorList>
    </citation>
    <scope>NUCLEOTIDE SEQUENCE [LARGE SCALE GENOMIC DNA]</scope>
    <source>
        <strain evidence="1 2">JCM 15906</strain>
    </source>
</reference>
<dbReference type="AlphaFoldDB" id="T1CNK4"/>
<comment type="caution">
    <text evidence="1">The sequence shown here is derived from an EMBL/GenBank/DDBJ whole genome shotgun (WGS) entry which is preliminary data.</text>
</comment>
<protein>
    <recommendedName>
        <fullName evidence="3">DUF3822 domain-containing protein</fullName>
    </recommendedName>
</protein>
<dbReference type="Proteomes" id="UP000018031">
    <property type="component" value="Unassembled WGS sequence"/>
</dbReference>
<dbReference type="Gene3D" id="3.30.420.250">
    <property type="match status" value="1"/>
</dbReference>
<accession>T1CNK4</accession>
<sequence length="265" mass="30445">MSLLARFPSLLRAETAEQYSVSIRLRVGGLAFVLYSRDTGEQVYSDEYSLQSGFPSYKSAVEDLYFRYPFLSYPYHSVRVLYEPLVYTLVPADLYQEGSAALWLRPIADEYSVGRAEDWEVYTSELPDKQKLLVSAADKSLLQFLRRSMLVVEPEAFLSPFISEQGLLARKYGRKLLSMILRPTALDCLLFEEGELIFANSFPLSLSLTESAEELLYYVMLLWRNYNCSQSEDRLFIHPDEQALQATACRLEQLLEKFISKINLG</sequence>
<dbReference type="InterPro" id="IPR024213">
    <property type="entry name" value="DUF3822"/>
</dbReference>
<dbReference type="EMBL" id="BAOU01000030">
    <property type="protein sequence ID" value="GAD05417.1"/>
    <property type="molecule type" value="Genomic_DNA"/>
</dbReference>
<name>T1CNK4_9PORP</name>
<evidence type="ECO:0000313" key="1">
    <source>
        <dbReference type="EMBL" id="GAD05417.1"/>
    </source>
</evidence>